<proteinExistence type="predicted"/>
<dbReference type="AlphaFoldDB" id="A0A383BPR5"/>
<reference evidence="1" key="1">
    <citation type="submission" date="2018-05" db="EMBL/GenBank/DDBJ databases">
        <authorList>
            <person name="Lanie J.A."/>
            <person name="Ng W.-L."/>
            <person name="Kazmierczak K.M."/>
            <person name="Andrzejewski T.M."/>
            <person name="Davidsen T.M."/>
            <person name="Wayne K.J."/>
            <person name="Tettelin H."/>
            <person name="Glass J.I."/>
            <person name="Rusch D."/>
            <person name="Podicherti R."/>
            <person name="Tsui H.-C.T."/>
            <person name="Winkler M.E."/>
        </authorList>
    </citation>
    <scope>NUCLEOTIDE SEQUENCE</scope>
</reference>
<protein>
    <submittedName>
        <fullName evidence="1">Uncharacterized protein</fullName>
    </submittedName>
</protein>
<name>A0A383BPR5_9ZZZZ</name>
<gene>
    <name evidence="1" type="ORF">METZ01_LOCUS474694</name>
</gene>
<organism evidence="1">
    <name type="scientific">marine metagenome</name>
    <dbReference type="NCBI Taxonomy" id="408172"/>
    <lineage>
        <taxon>unclassified sequences</taxon>
        <taxon>metagenomes</taxon>
        <taxon>ecological metagenomes</taxon>
    </lineage>
</organism>
<accession>A0A383BPR5</accession>
<feature type="non-terminal residue" evidence="1">
    <location>
        <position position="31"/>
    </location>
</feature>
<dbReference type="EMBL" id="UINC01202165">
    <property type="protein sequence ID" value="SVE21840.1"/>
    <property type="molecule type" value="Genomic_DNA"/>
</dbReference>
<sequence length="31" mass="3615">MSSVFVIFVFSLNLDSNSVYKLDYKNRFSPP</sequence>
<evidence type="ECO:0000313" key="1">
    <source>
        <dbReference type="EMBL" id="SVE21840.1"/>
    </source>
</evidence>